<organism evidence="3 4">
    <name type="scientific">Planomonospora venezuelensis</name>
    <dbReference type="NCBI Taxonomy" id="1999"/>
    <lineage>
        <taxon>Bacteria</taxon>
        <taxon>Bacillati</taxon>
        <taxon>Actinomycetota</taxon>
        <taxon>Actinomycetes</taxon>
        <taxon>Streptosporangiales</taxon>
        <taxon>Streptosporangiaceae</taxon>
        <taxon>Planomonospora</taxon>
    </lineage>
</organism>
<keyword evidence="4" id="KW-1185">Reference proteome</keyword>
<dbReference type="AlphaFoldDB" id="A0A841DDA7"/>
<gene>
    <name evidence="3" type="ORF">FHS22_005569</name>
</gene>
<feature type="compositionally biased region" description="Basic and acidic residues" evidence="1">
    <location>
        <begin position="264"/>
        <end position="275"/>
    </location>
</feature>
<dbReference type="EMBL" id="JACHJJ010000022">
    <property type="protein sequence ID" value="MBB5966278.1"/>
    <property type="molecule type" value="Genomic_DNA"/>
</dbReference>
<feature type="domain" description="DUF4097" evidence="2">
    <location>
        <begin position="53"/>
        <end position="259"/>
    </location>
</feature>
<sequence>MRQWTIDKPEQLTFGAVRRLNVRIVAGRLAVLASEGPPGLEVTEVGDPPLLVTHEEDGTLTVTYKDLTWEGLLGWLRPGRRRATLTLTVPKDCPVSAGVVSASAVVAGFETRTSVRSVSGGIVLDGVSGEVQADTVSGAVESRGLVGDLSFKSVSGELTVARGTPRRLKATTVSGRITADLELPPTGHVTLNSVSGEIVVRLPHEVAADVAIRSTSGRIGTGFSELDHASQPGLKTVSGRIGGGMASLTATTVSADVTLLKGEPGMDQRTGEEPRGTAPADGEAS</sequence>
<evidence type="ECO:0000313" key="3">
    <source>
        <dbReference type="EMBL" id="MBB5966278.1"/>
    </source>
</evidence>
<evidence type="ECO:0000313" key="4">
    <source>
        <dbReference type="Proteomes" id="UP000562352"/>
    </source>
</evidence>
<dbReference type="Proteomes" id="UP000562352">
    <property type="component" value="Unassembled WGS sequence"/>
</dbReference>
<dbReference type="RefSeq" id="WP_184946262.1">
    <property type="nucleotide sequence ID" value="NZ_BAAAWZ010000001.1"/>
</dbReference>
<proteinExistence type="predicted"/>
<evidence type="ECO:0000256" key="1">
    <source>
        <dbReference type="SAM" id="MobiDB-lite"/>
    </source>
</evidence>
<dbReference type="InterPro" id="IPR025164">
    <property type="entry name" value="Toastrack_DUF4097"/>
</dbReference>
<comment type="caution">
    <text evidence="3">The sequence shown here is derived from an EMBL/GenBank/DDBJ whole genome shotgun (WGS) entry which is preliminary data.</text>
</comment>
<name>A0A841DDA7_PLAVE</name>
<dbReference type="Pfam" id="PF13349">
    <property type="entry name" value="DUF4097"/>
    <property type="match status" value="1"/>
</dbReference>
<reference evidence="3 4" key="1">
    <citation type="submission" date="2020-08" db="EMBL/GenBank/DDBJ databases">
        <title>Genomic Encyclopedia of Type Strains, Phase III (KMG-III): the genomes of soil and plant-associated and newly described type strains.</title>
        <authorList>
            <person name="Whitman W."/>
        </authorList>
    </citation>
    <scope>NUCLEOTIDE SEQUENCE [LARGE SCALE GENOMIC DNA]</scope>
    <source>
        <strain evidence="3 4">CECT 3303</strain>
    </source>
</reference>
<protein>
    <recommendedName>
        <fullName evidence="2">DUF4097 domain-containing protein</fullName>
    </recommendedName>
</protein>
<evidence type="ECO:0000259" key="2">
    <source>
        <dbReference type="Pfam" id="PF13349"/>
    </source>
</evidence>
<feature type="region of interest" description="Disordered" evidence="1">
    <location>
        <begin position="261"/>
        <end position="285"/>
    </location>
</feature>
<accession>A0A841DDA7</accession>